<gene>
    <name evidence="1" type="primary">OSJNBb0058B20.1</name>
</gene>
<name>Q8S5R1_ORYSJ</name>
<proteinExistence type="predicted"/>
<dbReference type="PANTHER" id="PTHR10775:SF189">
    <property type="entry name" value="OS03G0380600 PROTEIN"/>
    <property type="match status" value="1"/>
</dbReference>
<evidence type="ECO:0000313" key="1">
    <source>
        <dbReference type="EMBL" id="AAM01119.1"/>
    </source>
</evidence>
<organism evidence="1 2">
    <name type="scientific">Oryza sativa subsp. japonica</name>
    <name type="common">Rice</name>
    <dbReference type="NCBI Taxonomy" id="39947"/>
    <lineage>
        <taxon>Eukaryota</taxon>
        <taxon>Viridiplantae</taxon>
        <taxon>Streptophyta</taxon>
        <taxon>Embryophyta</taxon>
        <taxon>Tracheophyta</taxon>
        <taxon>Spermatophyta</taxon>
        <taxon>Magnoliopsida</taxon>
        <taxon>Liliopsida</taxon>
        <taxon>Poales</taxon>
        <taxon>Poaceae</taxon>
        <taxon>BOP clade</taxon>
        <taxon>Oryzoideae</taxon>
        <taxon>Oryzeae</taxon>
        <taxon>Oryzinae</taxon>
        <taxon>Oryza</taxon>
        <taxon>Oryza sativa</taxon>
    </lineage>
</organism>
<dbReference type="Proteomes" id="UP000000763">
    <property type="component" value="Chromosome 10"/>
</dbReference>
<dbReference type="PANTHER" id="PTHR10775">
    <property type="entry name" value="OS08G0208400 PROTEIN"/>
    <property type="match status" value="1"/>
</dbReference>
<evidence type="ECO:0000313" key="2">
    <source>
        <dbReference type="Proteomes" id="UP000000763"/>
    </source>
</evidence>
<protein>
    <submittedName>
        <fullName evidence="1">Uncharacterized protein</fullName>
    </submittedName>
</protein>
<reference evidence="2" key="2">
    <citation type="journal article" date="2008" name="Nucleic Acids Res.">
        <title>The rice annotation project database (RAP-DB): 2008 update.</title>
        <authorList>
            <consortium name="The rice annotation project (RAP)"/>
        </authorList>
    </citation>
    <scope>GENOME REANNOTATION</scope>
    <source>
        <strain evidence="2">cv. Nipponbare</strain>
    </source>
</reference>
<dbReference type="AlphaFoldDB" id="Q8S5R1"/>
<sequence length="290" mass="33302">MGELNRLNMGRSREKIFLYEAPGRFQAGQIFLEMDQAWMYDTRRTHPVFLKEASKFVGQTKDKRDKKDRLPALLVSLGTIPEFGGSGIDDADIDFDLKKMLQHVEPEVLIGTKRGLDNWEVLEKAANDLLYDESEGCDMDYVVLRSVLELLILKTRHRWSNISFNDLMGLSRVMLPKPNLLPTNTYQAKKLICPLSLGIQKIHTGNRVSDKDVVNQDSSVDAKEKISAMVMWYLPVKDRLKQLFSNLQMPVDEMATRGSENRWYDSTSRRCSTVENFDALHPKFAKDPEI</sequence>
<reference evidence="2" key="1">
    <citation type="journal article" date="2005" name="Nature">
        <title>The map-based sequence of the rice genome.</title>
        <authorList>
            <consortium name="International rice genome sequencing project (IRGSP)"/>
            <person name="Matsumoto T."/>
            <person name="Wu J."/>
            <person name="Kanamori H."/>
            <person name="Katayose Y."/>
            <person name="Fujisawa M."/>
            <person name="Namiki N."/>
            <person name="Mizuno H."/>
            <person name="Yamamoto K."/>
            <person name="Antonio B.A."/>
            <person name="Baba T."/>
            <person name="Sakata K."/>
            <person name="Nagamura Y."/>
            <person name="Aoki H."/>
            <person name="Arikawa K."/>
            <person name="Arita K."/>
            <person name="Bito T."/>
            <person name="Chiden Y."/>
            <person name="Fujitsuka N."/>
            <person name="Fukunaka R."/>
            <person name="Hamada M."/>
            <person name="Harada C."/>
            <person name="Hayashi A."/>
            <person name="Hijishita S."/>
            <person name="Honda M."/>
            <person name="Hosokawa S."/>
            <person name="Ichikawa Y."/>
            <person name="Idonuma A."/>
            <person name="Iijima M."/>
            <person name="Ikeda M."/>
            <person name="Ikeno M."/>
            <person name="Ito K."/>
            <person name="Ito S."/>
            <person name="Ito T."/>
            <person name="Ito Y."/>
            <person name="Ito Y."/>
            <person name="Iwabuchi A."/>
            <person name="Kamiya K."/>
            <person name="Karasawa W."/>
            <person name="Kurita K."/>
            <person name="Katagiri S."/>
            <person name="Kikuta A."/>
            <person name="Kobayashi H."/>
            <person name="Kobayashi N."/>
            <person name="Machita K."/>
            <person name="Maehara T."/>
            <person name="Masukawa M."/>
            <person name="Mizubayashi T."/>
            <person name="Mukai Y."/>
            <person name="Nagasaki H."/>
            <person name="Nagata Y."/>
            <person name="Naito S."/>
            <person name="Nakashima M."/>
            <person name="Nakama Y."/>
            <person name="Nakamichi Y."/>
            <person name="Nakamura M."/>
            <person name="Meguro A."/>
            <person name="Negishi M."/>
            <person name="Ohta I."/>
            <person name="Ohta T."/>
            <person name="Okamoto M."/>
            <person name="Ono N."/>
            <person name="Saji S."/>
            <person name="Sakaguchi M."/>
            <person name="Sakai K."/>
            <person name="Shibata M."/>
            <person name="Shimokawa T."/>
            <person name="Song J."/>
            <person name="Takazaki Y."/>
            <person name="Terasawa K."/>
            <person name="Tsugane M."/>
            <person name="Tsuji K."/>
            <person name="Ueda S."/>
            <person name="Waki K."/>
            <person name="Yamagata H."/>
            <person name="Yamamoto M."/>
            <person name="Yamamoto S."/>
            <person name="Yamane H."/>
            <person name="Yoshiki S."/>
            <person name="Yoshihara R."/>
            <person name="Yukawa K."/>
            <person name="Zhong H."/>
            <person name="Yano M."/>
            <person name="Yuan Q."/>
            <person name="Ouyang S."/>
            <person name="Liu J."/>
            <person name="Jones K.M."/>
            <person name="Gansberger K."/>
            <person name="Moffat K."/>
            <person name="Hill J."/>
            <person name="Bera J."/>
            <person name="Fadrosh D."/>
            <person name="Jin S."/>
            <person name="Johri S."/>
            <person name="Kim M."/>
            <person name="Overton L."/>
            <person name="Reardon M."/>
            <person name="Tsitrin T."/>
            <person name="Vuong H."/>
            <person name="Weaver B."/>
            <person name="Ciecko A."/>
            <person name="Tallon L."/>
            <person name="Jackson J."/>
            <person name="Pai G."/>
            <person name="Aken S.V."/>
            <person name="Utterback T."/>
            <person name="Reidmuller S."/>
            <person name="Feldblyum T."/>
            <person name="Hsiao J."/>
            <person name="Zismann V."/>
            <person name="Iobst S."/>
            <person name="de Vazeille A.R."/>
            <person name="Buell C.R."/>
            <person name="Ying K."/>
            <person name="Li Y."/>
            <person name="Lu T."/>
            <person name="Huang Y."/>
            <person name="Zhao Q."/>
            <person name="Feng Q."/>
            <person name="Zhang L."/>
            <person name="Zhu J."/>
            <person name="Weng Q."/>
            <person name="Mu J."/>
            <person name="Lu Y."/>
            <person name="Fan D."/>
            <person name="Liu Y."/>
            <person name="Guan J."/>
            <person name="Zhang Y."/>
            <person name="Yu S."/>
            <person name="Liu X."/>
            <person name="Zhang Y."/>
            <person name="Hong G."/>
            <person name="Han B."/>
            <person name="Choisne N."/>
            <person name="Demange N."/>
            <person name="Orjeda G."/>
            <person name="Samain S."/>
            <person name="Cattolico L."/>
            <person name="Pelletier E."/>
            <person name="Couloux A."/>
            <person name="Segurens B."/>
            <person name="Wincker P."/>
            <person name="D'Hont A."/>
            <person name="Scarpelli C."/>
            <person name="Weissenbach J."/>
            <person name="Salanoubat M."/>
            <person name="Quetier F."/>
            <person name="Yu Y."/>
            <person name="Kim H.R."/>
            <person name="Rambo T."/>
            <person name="Currie J."/>
            <person name="Collura K."/>
            <person name="Luo M."/>
            <person name="Yang T."/>
            <person name="Ammiraju J.S.S."/>
            <person name="Engler F."/>
            <person name="Soderlund C."/>
            <person name="Wing R.A."/>
            <person name="Palmer L.E."/>
            <person name="de la Bastide M."/>
            <person name="Spiegel L."/>
            <person name="Nascimento L."/>
            <person name="Zutavern T."/>
            <person name="O'Shaughnessy A."/>
            <person name="Dike S."/>
            <person name="Dedhia N."/>
            <person name="Preston R."/>
            <person name="Balija V."/>
            <person name="McCombie W.R."/>
            <person name="Chow T."/>
            <person name="Chen H."/>
            <person name="Chung M."/>
            <person name="Chen C."/>
            <person name="Shaw J."/>
            <person name="Wu H."/>
            <person name="Hsiao K."/>
            <person name="Chao Y."/>
            <person name="Chu M."/>
            <person name="Cheng C."/>
            <person name="Hour A."/>
            <person name="Lee P."/>
            <person name="Lin S."/>
            <person name="Lin Y."/>
            <person name="Liou J."/>
            <person name="Liu S."/>
            <person name="Hsing Y."/>
            <person name="Raghuvanshi S."/>
            <person name="Mohanty A."/>
            <person name="Bharti A.K."/>
            <person name="Gaur A."/>
            <person name="Gupta V."/>
            <person name="Kumar D."/>
            <person name="Ravi V."/>
            <person name="Vij S."/>
            <person name="Kapur A."/>
            <person name="Khurana P."/>
            <person name="Khurana P."/>
            <person name="Khurana J.P."/>
            <person name="Tyagi A.K."/>
            <person name="Gaikwad K."/>
            <person name="Singh A."/>
            <person name="Dalal V."/>
            <person name="Srivastava S."/>
            <person name="Dixit A."/>
            <person name="Pal A.K."/>
            <person name="Ghazi I.A."/>
            <person name="Yadav M."/>
            <person name="Pandit A."/>
            <person name="Bhargava A."/>
            <person name="Sureshbabu K."/>
            <person name="Batra K."/>
            <person name="Sharma T.R."/>
            <person name="Mohapatra T."/>
            <person name="Singh N.K."/>
            <person name="Messing J."/>
            <person name="Nelson A.B."/>
            <person name="Fuks G."/>
            <person name="Kavchok S."/>
            <person name="Keizer G."/>
            <person name="Linton E."/>
            <person name="Llaca V."/>
            <person name="Song R."/>
            <person name="Tanyolac B."/>
            <person name="Young S."/>
            <person name="Ho-Il K."/>
            <person name="Hahn J.H."/>
            <person name="Sangsakoo G."/>
            <person name="Vanavichit A."/>
            <person name="de Mattos Luiz.A.T."/>
            <person name="Zimmer P.D."/>
            <person name="Malone G."/>
            <person name="Dellagostin O."/>
            <person name="de Oliveira A.C."/>
            <person name="Bevan M."/>
            <person name="Bancroft I."/>
            <person name="Minx P."/>
            <person name="Cordum H."/>
            <person name="Wilson R."/>
            <person name="Cheng Z."/>
            <person name="Jin W."/>
            <person name="Jiang J."/>
            <person name="Leong S.A."/>
            <person name="Iwama H."/>
            <person name="Gojobori T."/>
            <person name="Itoh T."/>
            <person name="Niimura Y."/>
            <person name="Fujii Y."/>
            <person name="Habara T."/>
            <person name="Sakai H."/>
            <person name="Sato Y."/>
            <person name="Wilson G."/>
            <person name="Kumar K."/>
            <person name="McCouch S."/>
            <person name="Juretic N."/>
            <person name="Hoen D."/>
            <person name="Wright S."/>
            <person name="Bruskiewich R."/>
            <person name="Bureau T."/>
            <person name="Miyao A."/>
            <person name="Hirochika H."/>
            <person name="Nishikawa T."/>
            <person name="Kadowaki K."/>
            <person name="Sugiura M."/>
            <person name="Burr B."/>
            <person name="Sasaki T."/>
        </authorList>
    </citation>
    <scope>NUCLEOTIDE SEQUENCE [LARGE SCALE GENOMIC DNA]</scope>
    <source>
        <strain evidence="2">cv. Nipponbare</strain>
    </source>
</reference>
<dbReference type="EMBL" id="AC108884">
    <property type="protein sequence ID" value="AAM01119.1"/>
    <property type="molecule type" value="Genomic_DNA"/>
</dbReference>
<accession>Q8S5R1</accession>